<dbReference type="InterPro" id="IPR026728">
    <property type="entry name" value="BLTP3A/B"/>
</dbReference>
<protein>
    <recommendedName>
        <fullName evidence="4">UHRF1-binding protein 1-like</fullName>
    </recommendedName>
</protein>
<reference evidence="2 3" key="1">
    <citation type="submission" date="2022-05" db="EMBL/GenBank/DDBJ databases">
        <authorList>
            <consortium name="Genoscope - CEA"/>
            <person name="William W."/>
        </authorList>
    </citation>
    <scope>NUCLEOTIDE SEQUENCE [LARGE SCALE GENOMIC DNA]</scope>
</reference>
<feature type="region of interest" description="Disordered" evidence="1">
    <location>
        <begin position="408"/>
        <end position="475"/>
    </location>
</feature>
<feature type="region of interest" description="Disordered" evidence="1">
    <location>
        <begin position="1420"/>
        <end position="1448"/>
    </location>
</feature>
<feature type="region of interest" description="Disordered" evidence="1">
    <location>
        <begin position="99"/>
        <end position="123"/>
    </location>
</feature>
<feature type="compositionally biased region" description="Polar residues" evidence="1">
    <location>
        <begin position="767"/>
        <end position="796"/>
    </location>
</feature>
<accession>A0ABN8P5G6</accession>
<feature type="compositionally biased region" description="Polar residues" evidence="1">
    <location>
        <begin position="408"/>
        <end position="420"/>
    </location>
</feature>
<proteinExistence type="predicted"/>
<dbReference type="Proteomes" id="UP001159405">
    <property type="component" value="Unassembled WGS sequence"/>
</dbReference>
<sequence>MMTINIAKKIQVLQTLFRFTKNLSPNKISVKFLKGEGELHNLELDETTLSELLELPPWIRLTKAVCNRISAKIHWTKLKTDPICLYLDRVEVNMEAVDSDVNTPPTSSPQRNPSHAPHQPLKEKPANRYGFVEKVVDGMFVQINSVIISFKFQAFLATFQMSRLFIQSTNPKWEADDLRNTRVKDETRGEVLTFKEITWSTLRIDANALYDEKLDQQSTPLRLITSHSALHITIKKRLEDCAVLSARLELLLDDILWVLTQSQLQAFSGLLHSVTQAMSQTARKGPETNPGQPVNPVIQQQQTSYASSRVNESKTDIESLNALFTKYDVRETAYHVRTGSIDLHLCDDTETAGGDGGAMHLQVNKLSVDYYPYHLAGTSRTDWPCHNEASLTRAYWVNQLLNAFRNSQSNKQMSPHTATQTHHRARSDSSVIGGNAREGPHHPGSTVSNPSSPRVSSKRNHASSSAATSRQSAHSIRNSMQRPVFMLESCFVVRCEEFFIKPVTTCNVSKEETPFLSSDKKALYLPTDMPAFQLDFTQYYYPGTIGSPVPCPNVFIQLNPIQLTLDITTCLWLNSFARSILGQRTWSMGTPEQTNFPLNHIDIRIEGLMPKIVIPCPSDPCAAYKESRPQALQLQSSQVFITNSRTGYKSTQTDMLMFLQPFLASKVYSDFNSFPSLNSDVRPLPNSAWVNDCSLLVNNGKVDRLMNGVCHDIYDTHQPSQVWCISAEQVWLDFLGIEEANNRPMPFIDAVPIQIWIATPVPEAGFKNTTVKPPMGRSQSASPLNSPPHSRTNSEISPMRKAFEPSISAKDRADTVPSLASSNSISFRNSDSNVSHSPEAVNSVTLSESLVLNRPPPAYEGRNGADKQTSSESEQPPPYEILAQNGPVLPVPHFEEAPPLPEKVPLSEELLNGLTLKEKESQQELDSVSKAELSLLIQIPQTVNIQFDHFQFVFLMRMQEMLVKLQEDLEKGQLMESMESQPMIFFSILARGVDLNIVLPPAPDREASRLNRDPSQNLSRNTSSLSSYLDTGIVSDSGCQSPDVIDFKSHSRTNSDGSPQWKDGLQPTPENHSPRDVSQSRPNSSQSTSHTSGRASVSSAPDTDGWSMVGAQDSKSSSGRVTSQTDSDASNASSHLDGSASKDSNKKSPKMVSILSIQGEEVEVGLHFHGYDKVIKIICPEIKLDELGVVSFDKFLNQKSSKKSLRQSTLSSPSEATPMVRMRAEFGPSAERLEPTAGERGFMHVKANGINGTLLVSTLGSLADCLEDEILVPPIPFMVEVTDSNVSINNDLPPALVSAPMAIPIDLNIENIAIRRAHTGVFHIRPMTAEPQERASEPVAMPVTRQESFKASQLSLSDSASVCSRTESLENEKQCLVAQMSVSRAALQSLQEERDALLKTIERLQQELSFSNREQDLLQEKMTSFQRGEERDTNRKRSKQTKKMETLR</sequence>
<organism evidence="2 3">
    <name type="scientific">Porites lobata</name>
    <dbReference type="NCBI Taxonomy" id="104759"/>
    <lineage>
        <taxon>Eukaryota</taxon>
        <taxon>Metazoa</taxon>
        <taxon>Cnidaria</taxon>
        <taxon>Anthozoa</taxon>
        <taxon>Hexacorallia</taxon>
        <taxon>Scleractinia</taxon>
        <taxon>Fungiina</taxon>
        <taxon>Poritidae</taxon>
        <taxon>Porites</taxon>
    </lineage>
</organism>
<feature type="compositionally biased region" description="Polar residues" evidence="1">
    <location>
        <begin position="100"/>
        <end position="113"/>
    </location>
</feature>
<evidence type="ECO:0008006" key="4">
    <source>
        <dbReference type="Google" id="ProtNLM"/>
    </source>
</evidence>
<keyword evidence="3" id="KW-1185">Reference proteome</keyword>
<gene>
    <name evidence="2" type="ORF">PLOB_00035019</name>
</gene>
<dbReference type="Pfam" id="PF24917">
    <property type="entry name" value="BLTP3A_B"/>
    <property type="match status" value="2"/>
</dbReference>
<evidence type="ECO:0000313" key="2">
    <source>
        <dbReference type="EMBL" id="CAH3131155.1"/>
    </source>
</evidence>
<dbReference type="PANTHER" id="PTHR22774">
    <property type="entry name" value="CHOREIN N-TERMINAL DOMAIN-CONTAINING PROTEIN"/>
    <property type="match status" value="1"/>
</dbReference>
<feature type="compositionally biased region" description="Low complexity" evidence="1">
    <location>
        <begin position="462"/>
        <end position="475"/>
    </location>
</feature>
<feature type="region of interest" description="Disordered" evidence="1">
    <location>
        <begin position="1039"/>
        <end position="1148"/>
    </location>
</feature>
<dbReference type="PANTHER" id="PTHR22774:SF11">
    <property type="entry name" value="CHOREIN N-TERMINAL DOMAIN-CONTAINING PROTEIN"/>
    <property type="match status" value="1"/>
</dbReference>
<feature type="compositionally biased region" description="Polar residues" evidence="1">
    <location>
        <begin position="445"/>
        <end position="455"/>
    </location>
</feature>
<dbReference type="EMBL" id="CALNXK010000049">
    <property type="protein sequence ID" value="CAH3131155.1"/>
    <property type="molecule type" value="Genomic_DNA"/>
</dbReference>
<feature type="compositionally biased region" description="Polar residues" evidence="1">
    <location>
        <begin position="1013"/>
        <end position="1024"/>
    </location>
</feature>
<comment type="caution">
    <text evidence="2">The sequence shown here is derived from an EMBL/GenBank/DDBJ whole genome shotgun (WGS) entry which is preliminary data.</text>
</comment>
<name>A0ABN8P5G6_9CNID</name>
<feature type="compositionally biased region" description="Polar residues" evidence="1">
    <location>
        <begin position="834"/>
        <end position="850"/>
    </location>
</feature>
<feature type="region of interest" description="Disordered" evidence="1">
    <location>
        <begin position="1004"/>
        <end position="1024"/>
    </location>
</feature>
<evidence type="ECO:0000313" key="3">
    <source>
        <dbReference type="Proteomes" id="UP001159405"/>
    </source>
</evidence>
<feature type="compositionally biased region" description="Low complexity" evidence="1">
    <location>
        <begin position="818"/>
        <end position="833"/>
    </location>
</feature>
<feature type="region of interest" description="Disordered" evidence="1">
    <location>
        <begin position="767"/>
        <end position="881"/>
    </location>
</feature>
<feature type="compositionally biased region" description="Low complexity" evidence="1">
    <location>
        <begin position="1079"/>
        <end position="1096"/>
    </location>
</feature>
<feature type="compositionally biased region" description="Polar residues" evidence="1">
    <location>
        <begin position="1113"/>
        <end position="1136"/>
    </location>
</feature>
<evidence type="ECO:0000256" key="1">
    <source>
        <dbReference type="SAM" id="MobiDB-lite"/>
    </source>
</evidence>